<accession>A0A564G2Y6</accession>
<reference evidence="3" key="3">
    <citation type="submission" date="2021-08" db="EMBL/GenBank/DDBJ databases">
        <authorList>
            <person name="Tani A."/>
            <person name="Ola A."/>
            <person name="Ogura Y."/>
            <person name="Katsura K."/>
            <person name="Hayashi T."/>
        </authorList>
    </citation>
    <scope>NUCLEOTIDE SEQUENCE</scope>
    <source>
        <strain evidence="3">DSM 22415</strain>
    </source>
</reference>
<feature type="signal peptide" evidence="2">
    <location>
        <begin position="1"/>
        <end position="24"/>
    </location>
</feature>
<evidence type="ECO:0000256" key="2">
    <source>
        <dbReference type="SAM" id="SignalP"/>
    </source>
</evidence>
<feature type="chain" id="PRO_5021811917" evidence="2">
    <location>
        <begin position="25"/>
        <end position="236"/>
    </location>
</feature>
<organism evidence="4 5">
    <name type="scientific">Methylobacterium dankookense</name>
    <dbReference type="NCBI Taxonomy" id="560405"/>
    <lineage>
        <taxon>Bacteria</taxon>
        <taxon>Pseudomonadati</taxon>
        <taxon>Pseudomonadota</taxon>
        <taxon>Alphaproteobacteria</taxon>
        <taxon>Hyphomicrobiales</taxon>
        <taxon>Methylobacteriaceae</taxon>
        <taxon>Methylobacterium</taxon>
    </lineage>
</organism>
<feature type="compositionally biased region" description="Basic and acidic residues" evidence="1">
    <location>
        <begin position="225"/>
        <end position="236"/>
    </location>
</feature>
<gene>
    <name evidence="3" type="ORF">IFDJLNFL_2800</name>
    <name evidence="4" type="ORF">MTDSW087_04595</name>
</gene>
<dbReference type="Proteomes" id="UP001055303">
    <property type="component" value="Unassembled WGS sequence"/>
</dbReference>
<dbReference type="Proteomes" id="UP000401717">
    <property type="component" value="Unassembled WGS sequence"/>
</dbReference>
<name>A0A564G2Y6_9HYPH</name>
<protein>
    <submittedName>
        <fullName evidence="4">Uncharacterized protein</fullName>
    </submittedName>
</protein>
<keyword evidence="6" id="KW-1185">Reference proteome</keyword>
<evidence type="ECO:0000313" key="6">
    <source>
        <dbReference type="Proteomes" id="UP001055303"/>
    </source>
</evidence>
<evidence type="ECO:0000313" key="4">
    <source>
        <dbReference type="EMBL" id="VUF14869.1"/>
    </source>
</evidence>
<reference evidence="4 5" key="1">
    <citation type="submission" date="2019-06" db="EMBL/GenBank/DDBJ databases">
        <authorList>
            <person name="Rodrigo-Torres L."/>
            <person name="Arahal R. D."/>
            <person name="Lucena T."/>
        </authorList>
    </citation>
    <scope>NUCLEOTIDE SEQUENCE [LARGE SCALE GENOMIC DNA]</scope>
    <source>
        <strain evidence="4 5">SW08-7</strain>
    </source>
</reference>
<feature type="region of interest" description="Disordered" evidence="1">
    <location>
        <begin position="214"/>
        <end position="236"/>
    </location>
</feature>
<dbReference type="AlphaFoldDB" id="A0A564G2Y6"/>
<proteinExistence type="predicted"/>
<sequence>MKFLVTTALALGLVAAPGLAPALAQDAPAPTKVNAAAPNASDLLFEAPQMKNVTPGSTITYDYLRRSGIAKGPYGPPMNDTIVFTVDAAKVPDARNIRVTMFSGFNRVPAGPFEDMPGNPVISLFLENHLRGLAKLLEANPRYLKNAIRKGLRDKAVVTPVKVSFRGREVDGWRVETKPFEGDAMTERMRGMSNMTYTFITAPEVPGEVVSIEAQSKTPDGGELLEERLSYEQKAG</sequence>
<reference evidence="3" key="2">
    <citation type="journal article" date="2021" name="Front. Microbiol.">
        <title>Comprehensive Comparative Genomics and Phenotyping of Methylobacterium Species.</title>
        <authorList>
            <person name="Alessa O."/>
            <person name="Ogura Y."/>
            <person name="Fujitani Y."/>
            <person name="Takami H."/>
            <person name="Hayashi T."/>
            <person name="Sahin N."/>
            <person name="Tani A."/>
        </authorList>
    </citation>
    <scope>NUCLEOTIDE SEQUENCE</scope>
    <source>
        <strain evidence="3">DSM 22415</strain>
    </source>
</reference>
<dbReference type="RefSeq" id="WP_144767188.1">
    <property type="nucleotide sequence ID" value="NZ_BPQI01000077.1"/>
</dbReference>
<dbReference type="EMBL" id="BPQI01000077">
    <property type="protein sequence ID" value="GJD56902.1"/>
    <property type="molecule type" value="Genomic_DNA"/>
</dbReference>
<evidence type="ECO:0000313" key="3">
    <source>
        <dbReference type="EMBL" id="GJD56902.1"/>
    </source>
</evidence>
<evidence type="ECO:0000256" key="1">
    <source>
        <dbReference type="SAM" id="MobiDB-lite"/>
    </source>
</evidence>
<dbReference type="OrthoDB" id="5801444at2"/>
<evidence type="ECO:0000313" key="5">
    <source>
        <dbReference type="Proteomes" id="UP000401717"/>
    </source>
</evidence>
<keyword evidence="2" id="KW-0732">Signal</keyword>
<dbReference type="EMBL" id="CABFVH010000041">
    <property type="protein sequence ID" value="VUF14869.1"/>
    <property type="molecule type" value="Genomic_DNA"/>
</dbReference>